<dbReference type="RefSeq" id="WP_320509422.1">
    <property type="nucleotide sequence ID" value="NZ_JAXCLW010000004.1"/>
</dbReference>
<dbReference type="SUPFAM" id="SSF52540">
    <property type="entry name" value="P-loop containing nucleoside triphosphate hydrolases"/>
    <property type="match status" value="2"/>
</dbReference>
<dbReference type="PANTHER" id="PTHR43790:SF4">
    <property type="entry name" value="GUANOSINE IMPORT ATP-BINDING PROTEIN NUPO"/>
    <property type="match status" value="1"/>
</dbReference>
<evidence type="ECO:0000256" key="2">
    <source>
        <dbReference type="ARBA" id="ARBA00022840"/>
    </source>
</evidence>
<keyword evidence="5" id="KW-1185">Reference proteome</keyword>
<dbReference type="EMBL" id="JAXCLW010000004">
    <property type="protein sequence ID" value="MDY0884357.1"/>
    <property type="molecule type" value="Genomic_DNA"/>
</dbReference>
<dbReference type="CDD" id="cd03215">
    <property type="entry name" value="ABC_Carb_Monos_II"/>
    <property type="match status" value="1"/>
</dbReference>
<dbReference type="Proteomes" id="UP001279642">
    <property type="component" value="Unassembled WGS sequence"/>
</dbReference>
<reference evidence="4 5" key="1">
    <citation type="journal article" date="2016" name="Antonie Van Leeuwenhoek">
        <title>Dongia soli sp. nov., isolated from soil from Dokdo, Korea.</title>
        <authorList>
            <person name="Kim D.U."/>
            <person name="Lee H."/>
            <person name="Kim H."/>
            <person name="Kim S.G."/>
            <person name="Ka J.O."/>
        </authorList>
    </citation>
    <scope>NUCLEOTIDE SEQUENCE [LARGE SCALE GENOMIC DNA]</scope>
    <source>
        <strain evidence="4 5">D78</strain>
    </source>
</reference>
<comment type="caution">
    <text evidence="4">The sequence shown here is derived from an EMBL/GenBank/DDBJ whole genome shotgun (WGS) entry which is preliminary data.</text>
</comment>
<proteinExistence type="predicted"/>
<dbReference type="PROSITE" id="PS50893">
    <property type="entry name" value="ABC_TRANSPORTER_2"/>
    <property type="match status" value="2"/>
</dbReference>
<gene>
    <name evidence="4" type="ORF">SMD27_16050</name>
</gene>
<keyword evidence="1" id="KW-0547">Nucleotide-binding</keyword>
<dbReference type="GO" id="GO:0005524">
    <property type="term" value="F:ATP binding"/>
    <property type="evidence" value="ECO:0007669"/>
    <property type="project" value="UniProtKB-KW"/>
</dbReference>
<sequence>MAQETVSARAEGGSAGRIPAIAVTGITKRYPGVVANNDVSLEFHSGEIHVLLGENGAGKSTLIAMLAGMQQPDSGEILLAGEPVRLASPRTSLDHGIGTVFQHVLLVPSLTVIENLMLGGPWWQRLNKAPALARFTQLSSLLGVSIDPDAQIGRLSLGQQQQVEIMRALWRGEQVLILDEPTSMLTPQGVRDLGDVLKRLRGKGVAIVLITHKMQEAYDFGDRISVLRLGRLVGSIEPERRVSMSQHDVTEEVIHLMFGTRDKVGGEVEVLLGQQRRRANRDIADQPARLIVRHVSTIAERGECPIRDVSFELRPGEILGIAGVDGNGQKHLAEVLAGQRLAAEGEIVIGDWNVTAGGVEARRELGLRYITDERLGEGTVGIFSVATNLVLKEIGRPPLWRNGLTLWDKVNQHARDQIRTYDIRTPSERTPIAKLSGGNIQKALLARELTETASIAIFNKPTYGLDLHNTRLARERIRDGAEKGLATIVISTELDELLELSDRIGVMFQGRLAGIVDNTGQAEREIGLLMTGAAQG</sequence>
<organism evidence="4 5">
    <name type="scientific">Dongia soli</name>
    <dbReference type="NCBI Taxonomy" id="600628"/>
    <lineage>
        <taxon>Bacteria</taxon>
        <taxon>Pseudomonadati</taxon>
        <taxon>Pseudomonadota</taxon>
        <taxon>Alphaproteobacteria</taxon>
        <taxon>Rhodospirillales</taxon>
        <taxon>Dongiaceae</taxon>
        <taxon>Dongia</taxon>
    </lineage>
</organism>
<dbReference type="CDD" id="cd03216">
    <property type="entry name" value="ABC_Carb_Monos_I"/>
    <property type="match status" value="1"/>
</dbReference>
<evidence type="ECO:0000259" key="3">
    <source>
        <dbReference type="PROSITE" id="PS50893"/>
    </source>
</evidence>
<feature type="domain" description="ABC transporter" evidence="3">
    <location>
        <begin position="290"/>
        <end position="534"/>
    </location>
</feature>
<protein>
    <submittedName>
        <fullName evidence="4">ABC transporter ATP-binding protein</fullName>
    </submittedName>
</protein>
<dbReference type="SMART" id="SM00382">
    <property type="entry name" value="AAA"/>
    <property type="match status" value="1"/>
</dbReference>
<evidence type="ECO:0000313" key="4">
    <source>
        <dbReference type="EMBL" id="MDY0884357.1"/>
    </source>
</evidence>
<dbReference type="InterPro" id="IPR017871">
    <property type="entry name" value="ABC_transporter-like_CS"/>
</dbReference>
<feature type="domain" description="ABC transporter" evidence="3">
    <location>
        <begin position="21"/>
        <end position="254"/>
    </location>
</feature>
<dbReference type="PANTHER" id="PTHR43790">
    <property type="entry name" value="CARBOHYDRATE TRANSPORT ATP-BINDING PROTEIN MG119-RELATED"/>
    <property type="match status" value="1"/>
</dbReference>
<dbReference type="InterPro" id="IPR003439">
    <property type="entry name" value="ABC_transporter-like_ATP-bd"/>
</dbReference>
<dbReference type="InterPro" id="IPR003593">
    <property type="entry name" value="AAA+_ATPase"/>
</dbReference>
<dbReference type="InterPro" id="IPR027417">
    <property type="entry name" value="P-loop_NTPase"/>
</dbReference>
<dbReference type="Pfam" id="PF00005">
    <property type="entry name" value="ABC_tran"/>
    <property type="match status" value="2"/>
</dbReference>
<keyword evidence="2 4" id="KW-0067">ATP-binding</keyword>
<accession>A0ABU5EDI2</accession>
<dbReference type="InterPro" id="IPR050107">
    <property type="entry name" value="ABC_carbohydrate_import_ATPase"/>
</dbReference>
<dbReference type="PROSITE" id="PS00211">
    <property type="entry name" value="ABC_TRANSPORTER_1"/>
    <property type="match status" value="1"/>
</dbReference>
<dbReference type="Gene3D" id="3.40.50.300">
    <property type="entry name" value="P-loop containing nucleotide triphosphate hydrolases"/>
    <property type="match status" value="2"/>
</dbReference>
<name>A0ABU5EDI2_9PROT</name>
<evidence type="ECO:0000313" key="5">
    <source>
        <dbReference type="Proteomes" id="UP001279642"/>
    </source>
</evidence>
<evidence type="ECO:0000256" key="1">
    <source>
        <dbReference type="ARBA" id="ARBA00022741"/>
    </source>
</evidence>